<feature type="chain" id="PRO_5003290800" evidence="2">
    <location>
        <begin position="27"/>
        <end position="231"/>
    </location>
</feature>
<dbReference type="OrthoDB" id="44082at2759"/>
<dbReference type="eggNOG" id="ENOG502T2RC">
    <property type="taxonomic scope" value="Eukaryota"/>
</dbReference>
<organism evidence="3 4">
    <name type="scientific">Salpingoeca rosetta (strain ATCC 50818 / BSB-021)</name>
    <dbReference type="NCBI Taxonomy" id="946362"/>
    <lineage>
        <taxon>Eukaryota</taxon>
        <taxon>Choanoflagellata</taxon>
        <taxon>Craspedida</taxon>
        <taxon>Salpingoecidae</taxon>
        <taxon>Salpingoeca</taxon>
    </lineage>
</organism>
<feature type="transmembrane region" description="Helical" evidence="1">
    <location>
        <begin position="36"/>
        <end position="54"/>
    </location>
</feature>
<feature type="transmembrane region" description="Helical" evidence="1">
    <location>
        <begin position="175"/>
        <end position="199"/>
    </location>
</feature>
<dbReference type="InParanoid" id="F2UMB8"/>
<sequence>MKRGESAVAWVYAVLSAGFFAACGWAQVNDPDPERWVTFYVVCGSVTALVWAATAAEATGSTAAALGRLLSLASLVLSSMVTAVLANDVLLVLEKDEDGAVARLPPLLTATGLAQWFWHVLELEEGREVIGVLLLVIHNLLLVFTSQAAAASAGAPAQSQAKKSKAKRQLKKKPAWSWAQVLGILAMLALLGVAVYAWVEYQPLMNSRYNTPHCNGAFDHPFAHNNDANQH</sequence>
<evidence type="ECO:0000256" key="1">
    <source>
        <dbReference type="SAM" id="Phobius"/>
    </source>
</evidence>
<reference evidence="3" key="1">
    <citation type="submission" date="2009-08" db="EMBL/GenBank/DDBJ databases">
        <title>Annotation of Salpingoeca rosetta.</title>
        <authorList>
            <consortium name="The Broad Institute Genome Sequencing Platform"/>
            <person name="Russ C."/>
            <person name="Cuomo C."/>
            <person name="Burger G."/>
            <person name="Gray M.W."/>
            <person name="Holland P.W.H."/>
            <person name="King N."/>
            <person name="Lang F.B.F."/>
            <person name="Roger A.J."/>
            <person name="Ruiz-Trillo I."/>
            <person name="Young S.K."/>
            <person name="Zeng Q."/>
            <person name="Gargeya S."/>
            <person name="Alvarado L."/>
            <person name="Berlin A."/>
            <person name="Chapman S.B."/>
            <person name="Chen Z."/>
            <person name="Freedman E."/>
            <person name="Gellesch M."/>
            <person name="Goldberg J."/>
            <person name="Griggs A."/>
            <person name="Gujja S."/>
            <person name="Heilman E."/>
            <person name="Heiman D."/>
            <person name="Howarth C."/>
            <person name="Mehta T."/>
            <person name="Neiman D."/>
            <person name="Pearson M."/>
            <person name="Roberts A."/>
            <person name="Saif S."/>
            <person name="Shea T."/>
            <person name="Shenoy N."/>
            <person name="Sisk P."/>
            <person name="Stolte C."/>
            <person name="Sykes S."/>
            <person name="White J."/>
            <person name="Yandava C."/>
            <person name="Haas B."/>
            <person name="Nusbaum C."/>
            <person name="Birren B."/>
        </authorList>
    </citation>
    <scope>NUCLEOTIDE SEQUENCE</scope>
    <source>
        <strain evidence="3">ATCC 50818</strain>
    </source>
</reference>
<dbReference type="Proteomes" id="UP000007799">
    <property type="component" value="Unassembled WGS sequence"/>
</dbReference>
<dbReference type="AlphaFoldDB" id="F2UMB8"/>
<dbReference type="EMBL" id="GL832982">
    <property type="protein sequence ID" value="EGD78267.1"/>
    <property type="molecule type" value="Genomic_DNA"/>
</dbReference>
<dbReference type="PANTHER" id="PTHR34262">
    <property type="entry name" value="TRANSMEMBRANE PROTEIN 220"/>
    <property type="match status" value="1"/>
</dbReference>
<dbReference type="RefSeq" id="XP_004989590.1">
    <property type="nucleotide sequence ID" value="XM_004989533.1"/>
</dbReference>
<evidence type="ECO:0000313" key="3">
    <source>
        <dbReference type="EMBL" id="EGD78267.1"/>
    </source>
</evidence>
<dbReference type="GeneID" id="16070140"/>
<evidence type="ECO:0000256" key="2">
    <source>
        <dbReference type="SAM" id="SignalP"/>
    </source>
</evidence>
<feature type="transmembrane region" description="Helical" evidence="1">
    <location>
        <begin position="66"/>
        <end position="86"/>
    </location>
</feature>
<dbReference type="InterPro" id="IPR029377">
    <property type="entry name" value="TMEM220"/>
</dbReference>
<feature type="transmembrane region" description="Helical" evidence="1">
    <location>
        <begin position="129"/>
        <end position="154"/>
    </location>
</feature>
<dbReference type="OMA" id="PEMNARY"/>
<keyword evidence="1" id="KW-0812">Transmembrane</keyword>
<keyword evidence="1" id="KW-0472">Membrane</keyword>
<gene>
    <name evidence="3" type="ORF">PTSG_09332</name>
</gene>
<dbReference type="PROSITE" id="PS51257">
    <property type="entry name" value="PROKAR_LIPOPROTEIN"/>
    <property type="match status" value="1"/>
</dbReference>
<dbReference type="Pfam" id="PF15071">
    <property type="entry name" value="TMEM220"/>
    <property type="match status" value="1"/>
</dbReference>
<keyword evidence="1" id="KW-1133">Transmembrane helix</keyword>
<accession>F2UMB8</accession>
<protein>
    <submittedName>
        <fullName evidence="3">Uncharacterized protein</fullName>
    </submittedName>
</protein>
<feature type="signal peptide" evidence="2">
    <location>
        <begin position="1"/>
        <end position="26"/>
    </location>
</feature>
<dbReference type="KEGG" id="sre:PTSG_09332"/>
<name>F2UMB8_SALR5</name>
<keyword evidence="4" id="KW-1185">Reference proteome</keyword>
<evidence type="ECO:0000313" key="4">
    <source>
        <dbReference type="Proteomes" id="UP000007799"/>
    </source>
</evidence>
<dbReference type="PANTHER" id="PTHR34262:SF1">
    <property type="entry name" value="TRANSMEMBRANE PROTEIN 220"/>
    <property type="match status" value="1"/>
</dbReference>
<proteinExistence type="predicted"/>
<keyword evidence="2" id="KW-0732">Signal</keyword>